<reference evidence="2 3" key="1">
    <citation type="submission" date="2021-01" db="EMBL/GenBank/DDBJ databases">
        <title>Whole genome shotgun sequence of Catellatospora bangladeshensis NBRC 107357.</title>
        <authorList>
            <person name="Komaki H."/>
            <person name="Tamura T."/>
        </authorList>
    </citation>
    <scope>NUCLEOTIDE SEQUENCE [LARGE SCALE GENOMIC DNA]</scope>
    <source>
        <strain evidence="2 3">NBRC 107357</strain>
    </source>
</reference>
<name>A0A8J3JP19_9ACTN</name>
<keyword evidence="1" id="KW-0812">Transmembrane</keyword>
<evidence type="ECO:0000313" key="3">
    <source>
        <dbReference type="Proteomes" id="UP000601223"/>
    </source>
</evidence>
<keyword evidence="1" id="KW-0472">Membrane</keyword>
<keyword evidence="3" id="KW-1185">Reference proteome</keyword>
<dbReference type="AlphaFoldDB" id="A0A8J3JP19"/>
<protein>
    <submittedName>
        <fullName evidence="2">Uncharacterized protein</fullName>
    </submittedName>
</protein>
<proteinExistence type="predicted"/>
<dbReference type="Proteomes" id="UP000601223">
    <property type="component" value="Unassembled WGS sequence"/>
</dbReference>
<comment type="caution">
    <text evidence="2">The sequence shown here is derived from an EMBL/GenBank/DDBJ whole genome shotgun (WGS) entry which is preliminary data.</text>
</comment>
<feature type="transmembrane region" description="Helical" evidence="1">
    <location>
        <begin position="20"/>
        <end position="41"/>
    </location>
</feature>
<accession>A0A8J3JP19</accession>
<evidence type="ECO:0000313" key="2">
    <source>
        <dbReference type="EMBL" id="GIF84271.1"/>
    </source>
</evidence>
<sequence>MRAMTEQHSTSKTGRSLNRIAVPAVAAVAGVLLGGGVVALIGGSGTADPFTVDGTVTVTGVKVVGELCPDLPDDKIHVLSETGVIIAVGQLKKEPASRQLQNTSCAYPFTVAEVPGGHAAYGVVLPGMNEPPRLYSADVLREQASLQLTGTFRIGL</sequence>
<keyword evidence="1" id="KW-1133">Transmembrane helix</keyword>
<gene>
    <name evidence="2" type="ORF">Cba03nite_56200</name>
</gene>
<evidence type="ECO:0000256" key="1">
    <source>
        <dbReference type="SAM" id="Phobius"/>
    </source>
</evidence>
<dbReference type="EMBL" id="BONF01000035">
    <property type="protein sequence ID" value="GIF84271.1"/>
    <property type="molecule type" value="Genomic_DNA"/>
</dbReference>
<organism evidence="2 3">
    <name type="scientific">Catellatospora bangladeshensis</name>
    <dbReference type="NCBI Taxonomy" id="310355"/>
    <lineage>
        <taxon>Bacteria</taxon>
        <taxon>Bacillati</taxon>
        <taxon>Actinomycetota</taxon>
        <taxon>Actinomycetes</taxon>
        <taxon>Micromonosporales</taxon>
        <taxon>Micromonosporaceae</taxon>
        <taxon>Catellatospora</taxon>
    </lineage>
</organism>